<comment type="subcellular location">
    <subcellularLocation>
        <location evidence="1">Membrane</location>
        <topology evidence="1">Multi-pass membrane protein</topology>
    </subcellularLocation>
</comment>
<organism evidence="7 8">
    <name type="scientific">Methanococcus voltae</name>
    <dbReference type="NCBI Taxonomy" id="2188"/>
    <lineage>
        <taxon>Archaea</taxon>
        <taxon>Methanobacteriati</taxon>
        <taxon>Methanobacteriota</taxon>
        <taxon>Methanomada group</taxon>
        <taxon>Methanococci</taxon>
        <taxon>Methanococcales</taxon>
        <taxon>Methanococcaceae</taxon>
        <taxon>Methanococcus</taxon>
    </lineage>
</organism>
<feature type="transmembrane region" description="Helical" evidence="5">
    <location>
        <begin position="7"/>
        <end position="27"/>
    </location>
</feature>
<dbReference type="Proteomes" id="UP000740329">
    <property type="component" value="Unassembled WGS sequence"/>
</dbReference>
<evidence type="ECO:0000313" key="8">
    <source>
        <dbReference type="Proteomes" id="UP000740329"/>
    </source>
</evidence>
<dbReference type="InterPro" id="IPR052165">
    <property type="entry name" value="Membrane_assoc_protease"/>
</dbReference>
<dbReference type="AlphaFoldDB" id="A0A8J7S3X0"/>
<protein>
    <submittedName>
        <fullName evidence="7">Membrane protein implicated in regulation of membrane protease activity</fullName>
    </submittedName>
</protein>
<evidence type="ECO:0000256" key="5">
    <source>
        <dbReference type="SAM" id="Phobius"/>
    </source>
</evidence>
<feature type="transmembrane region" description="Helical" evidence="5">
    <location>
        <begin position="33"/>
        <end position="65"/>
    </location>
</feature>
<name>A0A8J7S3X0_METVO</name>
<dbReference type="GO" id="GO:0016020">
    <property type="term" value="C:membrane"/>
    <property type="evidence" value="ECO:0007669"/>
    <property type="project" value="UniProtKB-SubCell"/>
</dbReference>
<dbReference type="InterPro" id="IPR012340">
    <property type="entry name" value="NA-bd_OB-fold"/>
</dbReference>
<feature type="domain" description="NfeD-like C-terminal" evidence="6">
    <location>
        <begin position="79"/>
        <end position="138"/>
    </location>
</feature>
<dbReference type="SUPFAM" id="SSF141322">
    <property type="entry name" value="NfeD domain-like"/>
    <property type="match status" value="1"/>
</dbReference>
<keyword evidence="2 5" id="KW-0812">Transmembrane</keyword>
<dbReference type="GO" id="GO:0006508">
    <property type="term" value="P:proteolysis"/>
    <property type="evidence" value="ECO:0007669"/>
    <property type="project" value="UniProtKB-KW"/>
</dbReference>
<gene>
    <name evidence="7" type="ORF">J3E07_000356</name>
</gene>
<comment type="caution">
    <text evidence="7">The sequence shown here is derived from an EMBL/GenBank/DDBJ whole genome shotgun (WGS) entry which is preliminary data.</text>
</comment>
<keyword evidence="7" id="KW-0645">Protease</keyword>
<proteinExistence type="predicted"/>
<dbReference type="PANTHER" id="PTHR33507:SF7">
    <property type="entry name" value="HYPOTHETICAL MEMBRANE PROTEIN, CONSERVED"/>
    <property type="match status" value="1"/>
</dbReference>
<accession>A0A8J7S3X0</accession>
<sequence>MQSDLGYILIFIGLLIILMEAFTPGLYFPAAGIALIIYGLLLAVAPAYALPLAVVAGLLTIYIMYRFVYKSGMNIKIGAERLIGLEGDLVENIEENKPGYVMVNNEKWQAKTQDRSELKAGIKVIVTKIEGVSLIVEPSANQEVEKTENIEKIEKKDEETN</sequence>
<dbReference type="PANTHER" id="PTHR33507">
    <property type="entry name" value="INNER MEMBRANE PROTEIN YBBJ"/>
    <property type="match status" value="1"/>
</dbReference>
<dbReference type="RefSeq" id="WP_245314040.1">
    <property type="nucleotide sequence ID" value="NZ_JAGGMU010000001.1"/>
</dbReference>
<evidence type="ECO:0000256" key="4">
    <source>
        <dbReference type="ARBA" id="ARBA00023136"/>
    </source>
</evidence>
<dbReference type="InterPro" id="IPR002810">
    <property type="entry name" value="NfeD-like_C"/>
</dbReference>
<evidence type="ECO:0000256" key="3">
    <source>
        <dbReference type="ARBA" id="ARBA00022989"/>
    </source>
</evidence>
<keyword evidence="3 5" id="KW-1133">Transmembrane helix</keyword>
<dbReference type="Gene3D" id="2.40.50.140">
    <property type="entry name" value="Nucleic acid-binding proteins"/>
    <property type="match status" value="1"/>
</dbReference>
<evidence type="ECO:0000256" key="1">
    <source>
        <dbReference type="ARBA" id="ARBA00004141"/>
    </source>
</evidence>
<reference evidence="7" key="1">
    <citation type="submission" date="2021-03" db="EMBL/GenBank/DDBJ databases">
        <title>Genomic Encyclopedia of Type Strains, Phase IV (KMG-V): Genome sequencing to study the core and pangenomes of soil and plant-associated prokaryotes.</title>
        <authorList>
            <person name="Whitman W."/>
        </authorList>
    </citation>
    <scope>NUCLEOTIDE SEQUENCE</scope>
    <source>
        <strain evidence="7">C4</strain>
    </source>
</reference>
<evidence type="ECO:0000259" key="6">
    <source>
        <dbReference type="Pfam" id="PF01957"/>
    </source>
</evidence>
<dbReference type="EMBL" id="JAGGMV010000001">
    <property type="protein sequence ID" value="MBP2200958.1"/>
    <property type="molecule type" value="Genomic_DNA"/>
</dbReference>
<dbReference type="Pfam" id="PF01957">
    <property type="entry name" value="NfeD"/>
    <property type="match status" value="1"/>
</dbReference>
<evidence type="ECO:0000313" key="7">
    <source>
        <dbReference type="EMBL" id="MBP2200958.1"/>
    </source>
</evidence>
<keyword evidence="4 5" id="KW-0472">Membrane</keyword>
<keyword evidence="7" id="KW-0378">Hydrolase</keyword>
<evidence type="ECO:0000256" key="2">
    <source>
        <dbReference type="ARBA" id="ARBA00022692"/>
    </source>
</evidence>
<dbReference type="GO" id="GO:0008233">
    <property type="term" value="F:peptidase activity"/>
    <property type="evidence" value="ECO:0007669"/>
    <property type="project" value="UniProtKB-KW"/>
</dbReference>